<keyword evidence="1 5" id="KW-0479">Metal-binding</keyword>
<dbReference type="WBParaSite" id="ASIM_0001667401-mRNA-1">
    <property type="protein sequence ID" value="ASIM_0001667401-mRNA-1"/>
    <property type="gene ID" value="ASIM_0001667401"/>
</dbReference>
<gene>
    <name evidence="8" type="ORF">ASIM_LOCUS16081</name>
</gene>
<evidence type="ECO:0000313" key="10">
    <source>
        <dbReference type="WBParaSite" id="ASIM_0001667401-mRNA-1"/>
    </source>
</evidence>
<evidence type="ECO:0000256" key="4">
    <source>
        <dbReference type="ARBA" id="ARBA00023242"/>
    </source>
</evidence>
<accession>A0A0M3K6T3</accession>
<organism evidence="10">
    <name type="scientific">Anisakis simplex</name>
    <name type="common">Herring worm</name>
    <dbReference type="NCBI Taxonomy" id="6269"/>
    <lineage>
        <taxon>Eukaryota</taxon>
        <taxon>Metazoa</taxon>
        <taxon>Ecdysozoa</taxon>
        <taxon>Nematoda</taxon>
        <taxon>Chromadorea</taxon>
        <taxon>Rhabditida</taxon>
        <taxon>Spirurina</taxon>
        <taxon>Ascaridomorpha</taxon>
        <taxon>Ascaridoidea</taxon>
        <taxon>Anisakidae</taxon>
        <taxon>Anisakis</taxon>
        <taxon>Anisakis simplex complex</taxon>
    </lineage>
</organism>
<dbReference type="AlphaFoldDB" id="A0A0M3K6T3"/>
<evidence type="ECO:0000256" key="5">
    <source>
        <dbReference type="PROSITE-ProRule" id="PRU00070"/>
    </source>
</evidence>
<feature type="DNA-binding region" description="DM" evidence="5">
    <location>
        <begin position="37"/>
        <end position="96"/>
    </location>
</feature>
<dbReference type="GO" id="GO:0007548">
    <property type="term" value="P:sex differentiation"/>
    <property type="evidence" value="ECO:0007669"/>
    <property type="project" value="TreeGrafter"/>
</dbReference>
<feature type="domain" description="DM" evidence="7">
    <location>
        <begin position="37"/>
        <end position="96"/>
    </location>
</feature>
<dbReference type="GO" id="GO:0000978">
    <property type="term" value="F:RNA polymerase II cis-regulatory region sequence-specific DNA binding"/>
    <property type="evidence" value="ECO:0007669"/>
    <property type="project" value="TreeGrafter"/>
</dbReference>
<comment type="subcellular location">
    <subcellularLocation>
        <location evidence="5">Nucleus</location>
    </subcellularLocation>
</comment>
<dbReference type="OrthoDB" id="5849055at2759"/>
<evidence type="ECO:0000256" key="3">
    <source>
        <dbReference type="ARBA" id="ARBA00023125"/>
    </source>
</evidence>
<evidence type="ECO:0000256" key="1">
    <source>
        <dbReference type="ARBA" id="ARBA00022723"/>
    </source>
</evidence>
<dbReference type="PROSITE" id="PS50809">
    <property type="entry name" value="DM_2"/>
    <property type="match status" value="1"/>
</dbReference>
<protein>
    <submittedName>
        <fullName evidence="10">Protein doublesex (inferred by orthology to a D. melanogaster protein)</fullName>
    </submittedName>
</protein>
<dbReference type="InterPro" id="IPR026607">
    <property type="entry name" value="DMRT"/>
</dbReference>
<dbReference type="Proteomes" id="UP000267096">
    <property type="component" value="Unassembled WGS sequence"/>
</dbReference>
<proteinExistence type="predicted"/>
<keyword evidence="2 5" id="KW-0862">Zinc</keyword>
<keyword evidence="9" id="KW-1185">Reference proteome</keyword>
<reference evidence="10" key="1">
    <citation type="submission" date="2017-02" db="UniProtKB">
        <authorList>
            <consortium name="WormBaseParasite"/>
        </authorList>
    </citation>
    <scope>IDENTIFICATION</scope>
</reference>
<feature type="chain" id="PRO_5043121268" evidence="6">
    <location>
        <begin position="21"/>
        <end position="115"/>
    </location>
</feature>
<reference evidence="8 9" key="2">
    <citation type="submission" date="2018-11" db="EMBL/GenBank/DDBJ databases">
        <authorList>
            <consortium name="Pathogen Informatics"/>
        </authorList>
    </citation>
    <scope>NUCLEOTIDE SEQUENCE [LARGE SCALE GENOMIC DNA]</scope>
</reference>
<dbReference type="SUPFAM" id="SSF82927">
    <property type="entry name" value="Cysteine-rich DNA binding domain, (DM domain)"/>
    <property type="match status" value="1"/>
</dbReference>
<dbReference type="GO" id="GO:0000981">
    <property type="term" value="F:DNA-binding transcription factor activity, RNA polymerase II-specific"/>
    <property type="evidence" value="ECO:0007669"/>
    <property type="project" value="TreeGrafter"/>
</dbReference>
<dbReference type="SMART" id="SM00301">
    <property type="entry name" value="DM"/>
    <property type="match status" value="1"/>
</dbReference>
<dbReference type="InterPro" id="IPR036407">
    <property type="entry name" value="DM_DNA-bd_sf"/>
</dbReference>
<dbReference type="PROSITE" id="PS40000">
    <property type="entry name" value="DM_1"/>
    <property type="match status" value="1"/>
</dbReference>
<feature type="signal peptide" evidence="6">
    <location>
        <begin position="1"/>
        <end position="20"/>
    </location>
</feature>
<dbReference type="EMBL" id="UYRR01032790">
    <property type="protein sequence ID" value="VDK56808.1"/>
    <property type="molecule type" value="Genomic_DNA"/>
</dbReference>
<keyword evidence="3 5" id="KW-0238">DNA-binding</keyword>
<dbReference type="PANTHER" id="PTHR12322:SF116">
    <property type="entry name" value="DOUBLESEX-MAB RELATED 99B"/>
    <property type="match status" value="1"/>
</dbReference>
<dbReference type="Pfam" id="PF00751">
    <property type="entry name" value="DM"/>
    <property type="match status" value="1"/>
</dbReference>
<dbReference type="GO" id="GO:0046872">
    <property type="term" value="F:metal ion binding"/>
    <property type="evidence" value="ECO:0007669"/>
    <property type="project" value="UniProtKB-KW"/>
</dbReference>
<keyword evidence="4 5" id="KW-0539">Nucleus</keyword>
<evidence type="ECO:0000313" key="9">
    <source>
        <dbReference type="Proteomes" id="UP000267096"/>
    </source>
</evidence>
<dbReference type="Gene3D" id="4.10.1040.10">
    <property type="entry name" value="DM DNA-binding domain"/>
    <property type="match status" value="1"/>
</dbReference>
<evidence type="ECO:0000256" key="2">
    <source>
        <dbReference type="ARBA" id="ARBA00022833"/>
    </source>
</evidence>
<evidence type="ECO:0000256" key="6">
    <source>
        <dbReference type="SAM" id="SignalP"/>
    </source>
</evidence>
<dbReference type="GO" id="GO:0005634">
    <property type="term" value="C:nucleus"/>
    <property type="evidence" value="ECO:0007669"/>
    <property type="project" value="UniProtKB-SubCell"/>
</dbReference>
<keyword evidence="6" id="KW-0732">Signal</keyword>
<evidence type="ECO:0000259" key="7">
    <source>
        <dbReference type="PROSITE" id="PS50809"/>
    </source>
</evidence>
<dbReference type="InterPro" id="IPR001275">
    <property type="entry name" value="DM_DNA-bd"/>
</dbReference>
<dbReference type="PANTHER" id="PTHR12322">
    <property type="entry name" value="DOUBLESEX AND MAB-3 RELATED TRANSCRIPTION FACTOR DMRT"/>
    <property type="match status" value="1"/>
</dbReference>
<name>A0A0M3K6T3_ANISI</name>
<evidence type="ECO:0000313" key="8">
    <source>
        <dbReference type="EMBL" id="VDK56808.1"/>
    </source>
</evidence>
<sequence>MMRFDTFNTLAALNAVAVSAAGVDKIEVTGNKRVYYCQRCLNHNRLEPRKNHKCECLYATCTCNKCILVEKRRVLNTQLHELEEVVDSEMQAEIEEQLNPSGSRVKGGELYLASS</sequence>